<sequence>SLILMKTLTLILMINEKTLTLILMLMFSLIININELSF</sequence>
<protein>
    <submittedName>
        <fullName evidence="2">Uncharacterized protein</fullName>
    </submittedName>
</protein>
<organism evidence="2 3">
    <name type="scientific">Rotaria sordida</name>
    <dbReference type="NCBI Taxonomy" id="392033"/>
    <lineage>
        <taxon>Eukaryota</taxon>
        <taxon>Metazoa</taxon>
        <taxon>Spiralia</taxon>
        <taxon>Gnathifera</taxon>
        <taxon>Rotifera</taxon>
        <taxon>Eurotatoria</taxon>
        <taxon>Bdelloidea</taxon>
        <taxon>Philodinida</taxon>
        <taxon>Philodinidae</taxon>
        <taxon>Rotaria</taxon>
    </lineage>
</organism>
<feature type="non-terminal residue" evidence="2">
    <location>
        <position position="1"/>
    </location>
</feature>
<keyword evidence="1" id="KW-0812">Transmembrane</keyword>
<proteinExistence type="predicted"/>
<dbReference type="Proteomes" id="UP000663874">
    <property type="component" value="Unassembled WGS sequence"/>
</dbReference>
<keyword evidence="1" id="KW-1133">Transmembrane helix</keyword>
<name>A0A820PH79_9BILA</name>
<evidence type="ECO:0000313" key="2">
    <source>
        <dbReference type="EMBL" id="CAF4406376.1"/>
    </source>
</evidence>
<evidence type="ECO:0000313" key="3">
    <source>
        <dbReference type="Proteomes" id="UP000663874"/>
    </source>
</evidence>
<feature type="transmembrane region" description="Helical" evidence="1">
    <location>
        <begin position="12"/>
        <end position="33"/>
    </location>
</feature>
<evidence type="ECO:0000256" key="1">
    <source>
        <dbReference type="SAM" id="Phobius"/>
    </source>
</evidence>
<dbReference type="AlphaFoldDB" id="A0A820PH79"/>
<accession>A0A820PH79</accession>
<gene>
    <name evidence="2" type="ORF">FNK824_LOCUS44131</name>
</gene>
<dbReference type="EMBL" id="CAJOBE010067584">
    <property type="protein sequence ID" value="CAF4406376.1"/>
    <property type="molecule type" value="Genomic_DNA"/>
</dbReference>
<comment type="caution">
    <text evidence="2">The sequence shown here is derived from an EMBL/GenBank/DDBJ whole genome shotgun (WGS) entry which is preliminary data.</text>
</comment>
<keyword evidence="1" id="KW-0472">Membrane</keyword>
<reference evidence="2" key="1">
    <citation type="submission" date="2021-02" db="EMBL/GenBank/DDBJ databases">
        <authorList>
            <person name="Nowell W R."/>
        </authorList>
    </citation>
    <scope>NUCLEOTIDE SEQUENCE</scope>
</reference>